<protein>
    <submittedName>
        <fullName evidence="2">MOSC domain-containing protein</fullName>
    </submittedName>
</protein>
<dbReference type="Gene3D" id="2.40.33.20">
    <property type="entry name" value="PK beta-barrel domain-like"/>
    <property type="match status" value="1"/>
</dbReference>
<dbReference type="InterPro" id="IPR005302">
    <property type="entry name" value="MoCF_Sase_C"/>
</dbReference>
<dbReference type="Pfam" id="PF03473">
    <property type="entry name" value="MOSC"/>
    <property type="match status" value="1"/>
</dbReference>
<gene>
    <name evidence="2" type="ORF">DIC66_01140</name>
</gene>
<dbReference type="InterPro" id="IPR052353">
    <property type="entry name" value="Benzoxazolinone_Detox_Enz"/>
</dbReference>
<organism evidence="2 3">
    <name type="scientific">Rhodoferax lacus</name>
    <dbReference type="NCBI Taxonomy" id="2184758"/>
    <lineage>
        <taxon>Bacteria</taxon>
        <taxon>Pseudomonadati</taxon>
        <taxon>Pseudomonadota</taxon>
        <taxon>Betaproteobacteria</taxon>
        <taxon>Burkholderiales</taxon>
        <taxon>Comamonadaceae</taxon>
        <taxon>Rhodoferax</taxon>
    </lineage>
</organism>
<dbReference type="GO" id="GO:0030151">
    <property type="term" value="F:molybdenum ion binding"/>
    <property type="evidence" value="ECO:0007669"/>
    <property type="project" value="InterPro"/>
</dbReference>
<feature type="domain" description="MOSC" evidence="1">
    <location>
        <begin position="34"/>
        <end position="176"/>
    </location>
</feature>
<accession>A0A3E1RGP1</accession>
<dbReference type="EMBL" id="QFZK01000001">
    <property type="protein sequence ID" value="RFO98524.1"/>
    <property type="molecule type" value="Genomic_DNA"/>
</dbReference>
<sequence length="197" mass="21392">MSSTKVLQLLGVQVGQARKALIGGRAVLTAIRKTAVQGAVTVKPLGLEGDEQADLSVHGGLEKAIYAYPSEHYAFWRAQRAQAGLDGIDDQLAFGAMGENLTLSGLLESDVWVGDVLEFAHCTLRVDQPREPCFKFNAAMGYKTAVKDMAQSGFCGFYLSVDTPGQLQAGEPFVLHPGPRRIGIPERFNAKMFKHLR</sequence>
<evidence type="ECO:0000313" key="3">
    <source>
        <dbReference type="Proteomes" id="UP000260665"/>
    </source>
</evidence>
<dbReference type="RefSeq" id="WP_117173212.1">
    <property type="nucleotide sequence ID" value="NZ_QFZK01000001.1"/>
</dbReference>
<dbReference type="SUPFAM" id="SSF50800">
    <property type="entry name" value="PK beta-barrel domain-like"/>
    <property type="match status" value="1"/>
</dbReference>
<evidence type="ECO:0000259" key="1">
    <source>
        <dbReference type="PROSITE" id="PS51340"/>
    </source>
</evidence>
<dbReference type="OrthoDB" id="9786134at2"/>
<evidence type="ECO:0000313" key="2">
    <source>
        <dbReference type="EMBL" id="RFO98524.1"/>
    </source>
</evidence>
<dbReference type="PANTHER" id="PTHR30212:SF2">
    <property type="entry name" value="PROTEIN YIIM"/>
    <property type="match status" value="1"/>
</dbReference>
<proteinExistence type="predicted"/>
<keyword evidence="3" id="KW-1185">Reference proteome</keyword>
<dbReference type="GO" id="GO:0030170">
    <property type="term" value="F:pyridoxal phosphate binding"/>
    <property type="evidence" value="ECO:0007669"/>
    <property type="project" value="InterPro"/>
</dbReference>
<dbReference type="Proteomes" id="UP000260665">
    <property type="component" value="Unassembled WGS sequence"/>
</dbReference>
<dbReference type="PANTHER" id="PTHR30212">
    <property type="entry name" value="PROTEIN YIIM"/>
    <property type="match status" value="1"/>
</dbReference>
<dbReference type="AlphaFoldDB" id="A0A3E1RGP1"/>
<dbReference type="InterPro" id="IPR011037">
    <property type="entry name" value="Pyrv_Knase-like_insert_dom_sf"/>
</dbReference>
<dbReference type="GO" id="GO:0003824">
    <property type="term" value="F:catalytic activity"/>
    <property type="evidence" value="ECO:0007669"/>
    <property type="project" value="InterPro"/>
</dbReference>
<name>A0A3E1RGP1_9BURK</name>
<dbReference type="PROSITE" id="PS51340">
    <property type="entry name" value="MOSC"/>
    <property type="match status" value="1"/>
</dbReference>
<reference evidence="2 3" key="1">
    <citation type="submission" date="2018-05" db="EMBL/GenBank/DDBJ databases">
        <title>Rhodoferax soyangensis sp.nov., isolated from an oligotrophic freshwater lake.</title>
        <authorList>
            <person name="Park M."/>
        </authorList>
    </citation>
    <scope>NUCLEOTIDE SEQUENCE [LARGE SCALE GENOMIC DNA]</scope>
    <source>
        <strain evidence="2 3">IMCC26218</strain>
    </source>
</reference>
<comment type="caution">
    <text evidence="2">The sequence shown here is derived from an EMBL/GenBank/DDBJ whole genome shotgun (WGS) entry which is preliminary data.</text>
</comment>